<feature type="domain" description="AMP-binding enzyme C-terminal" evidence="3">
    <location>
        <begin position="56"/>
        <end position="94"/>
    </location>
</feature>
<comment type="caution">
    <text evidence="4">The sequence shown here is derived from an EMBL/GenBank/DDBJ whole genome shotgun (WGS) entry which is preliminary data.</text>
</comment>
<evidence type="ECO:0000259" key="3">
    <source>
        <dbReference type="Pfam" id="PF13193"/>
    </source>
</evidence>
<dbReference type="PANTHER" id="PTHR43859">
    <property type="entry name" value="ACYL-ACTIVATING ENZYME"/>
    <property type="match status" value="1"/>
</dbReference>
<reference evidence="4" key="1">
    <citation type="submission" date="2020-06" db="EMBL/GenBank/DDBJ databases">
        <authorList>
            <person name="Li T."/>
            <person name="Hu X."/>
            <person name="Zhang T."/>
            <person name="Song X."/>
            <person name="Zhang H."/>
            <person name="Dai N."/>
            <person name="Sheng W."/>
            <person name="Hou X."/>
            <person name="Wei L."/>
        </authorList>
    </citation>
    <scope>NUCLEOTIDE SEQUENCE</scope>
    <source>
        <strain evidence="4">G01</strain>
        <tissue evidence="4">Leaf</tissue>
    </source>
</reference>
<gene>
    <name evidence="4" type="ORF">Sangu_3063000</name>
</gene>
<proteinExistence type="inferred from homology"/>
<evidence type="ECO:0000256" key="2">
    <source>
        <dbReference type="ARBA" id="ARBA00022598"/>
    </source>
</evidence>
<comment type="similarity">
    <text evidence="1">Belongs to the ATP-dependent AMP-binding enzyme family.</text>
</comment>
<dbReference type="PANTHER" id="PTHR43859:SF53">
    <property type="entry name" value="ACYL-ACTIVATING ENZYME 4-RELATED"/>
    <property type="match status" value="1"/>
</dbReference>
<organism evidence="4">
    <name type="scientific">Sesamum angustifolium</name>
    <dbReference type="NCBI Taxonomy" id="2727405"/>
    <lineage>
        <taxon>Eukaryota</taxon>
        <taxon>Viridiplantae</taxon>
        <taxon>Streptophyta</taxon>
        <taxon>Embryophyta</taxon>
        <taxon>Tracheophyta</taxon>
        <taxon>Spermatophyta</taxon>
        <taxon>Magnoliopsida</taxon>
        <taxon>eudicotyledons</taxon>
        <taxon>Gunneridae</taxon>
        <taxon>Pentapetalae</taxon>
        <taxon>asterids</taxon>
        <taxon>lamiids</taxon>
        <taxon>Lamiales</taxon>
        <taxon>Pedaliaceae</taxon>
        <taxon>Sesamum</taxon>
    </lineage>
</organism>
<dbReference type="InterPro" id="IPR045851">
    <property type="entry name" value="AMP-bd_C_sf"/>
</dbReference>
<keyword evidence="2" id="KW-0436">Ligase</keyword>
<protein>
    <submittedName>
        <fullName evidence="4">Acyl-activating enzyme 4</fullName>
    </submittedName>
</protein>
<dbReference type="EMBL" id="JACGWK010000166">
    <property type="protein sequence ID" value="KAL0304868.1"/>
    <property type="molecule type" value="Genomic_DNA"/>
</dbReference>
<sequence length="143" mass="15751">MLGYLKDPEGTSKCMREDGWFYTGDVGVMHPDGYLEVKDRSKDVIICGGENLSSVEVESVLYSHPAVNEAAVVARPDRYWGEIPCAFVSVKEEVVESRRKKRDKGVLQGEAAAVYGAKNGSVQGGASKDLYRQNPKVFAKRYG</sequence>
<dbReference type="InterPro" id="IPR025110">
    <property type="entry name" value="AMP-bd_C"/>
</dbReference>
<evidence type="ECO:0000256" key="1">
    <source>
        <dbReference type="ARBA" id="ARBA00006432"/>
    </source>
</evidence>
<dbReference type="Pfam" id="PF13193">
    <property type="entry name" value="AMP-binding_C"/>
    <property type="match status" value="1"/>
</dbReference>
<evidence type="ECO:0000313" key="4">
    <source>
        <dbReference type="EMBL" id="KAL0304868.1"/>
    </source>
</evidence>
<reference evidence="4" key="2">
    <citation type="journal article" date="2024" name="Plant">
        <title>Genomic evolution and insights into agronomic trait innovations of Sesamum species.</title>
        <authorList>
            <person name="Miao H."/>
            <person name="Wang L."/>
            <person name="Qu L."/>
            <person name="Liu H."/>
            <person name="Sun Y."/>
            <person name="Le M."/>
            <person name="Wang Q."/>
            <person name="Wei S."/>
            <person name="Zheng Y."/>
            <person name="Lin W."/>
            <person name="Duan Y."/>
            <person name="Cao H."/>
            <person name="Xiong S."/>
            <person name="Wang X."/>
            <person name="Wei L."/>
            <person name="Li C."/>
            <person name="Ma Q."/>
            <person name="Ju M."/>
            <person name="Zhao R."/>
            <person name="Li G."/>
            <person name="Mu C."/>
            <person name="Tian Q."/>
            <person name="Mei H."/>
            <person name="Zhang T."/>
            <person name="Gao T."/>
            <person name="Zhang H."/>
        </authorList>
    </citation>
    <scope>NUCLEOTIDE SEQUENCE</scope>
    <source>
        <strain evidence="4">G01</strain>
    </source>
</reference>
<dbReference type="AlphaFoldDB" id="A0AAW2KG85"/>
<dbReference type="SUPFAM" id="SSF56801">
    <property type="entry name" value="Acetyl-CoA synthetase-like"/>
    <property type="match status" value="1"/>
</dbReference>
<dbReference type="InterPro" id="IPR042099">
    <property type="entry name" value="ANL_N_sf"/>
</dbReference>
<dbReference type="GO" id="GO:0016874">
    <property type="term" value="F:ligase activity"/>
    <property type="evidence" value="ECO:0007669"/>
    <property type="project" value="UniProtKB-KW"/>
</dbReference>
<dbReference type="Gene3D" id="3.40.50.12780">
    <property type="entry name" value="N-terminal domain of ligase-like"/>
    <property type="match status" value="1"/>
</dbReference>
<dbReference type="Gene3D" id="3.30.300.30">
    <property type="match status" value="1"/>
</dbReference>
<name>A0AAW2KG85_9LAMI</name>
<accession>A0AAW2KG85</accession>